<dbReference type="RefSeq" id="WP_187715661.1">
    <property type="nucleotide sequence ID" value="NZ_CP060780.1"/>
</dbReference>
<dbReference type="InterPro" id="IPR023696">
    <property type="entry name" value="Ureohydrolase_dom_sf"/>
</dbReference>
<dbReference type="InterPro" id="IPR037138">
    <property type="entry name" value="His_deacetylse_dom_sf"/>
</dbReference>
<proteinExistence type="inferred from homology"/>
<comment type="cofactor">
    <cofactor evidence="1">
        <name>Zn(2+)</name>
        <dbReference type="ChEBI" id="CHEBI:29105"/>
    </cofactor>
</comment>
<evidence type="ECO:0000313" key="7">
    <source>
        <dbReference type="EMBL" id="QNP44240.1"/>
    </source>
</evidence>
<reference evidence="7 8" key="1">
    <citation type="submission" date="2020-08" db="EMBL/GenBank/DDBJ databases">
        <title>Genome sequence of Sphingomonas daechungensis KACC 18115T.</title>
        <authorList>
            <person name="Hyun D.-W."/>
            <person name="Bae J.-W."/>
        </authorList>
    </citation>
    <scope>NUCLEOTIDE SEQUENCE [LARGE SCALE GENOMIC DNA]</scope>
    <source>
        <strain evidence="7 8">KACC 18115</strain>
    </source>
</reference>
<keyword evidence="8" id="KW-1185">Reference proteome</keyword>
<evidence type="ECO:0000256" key="1">
    <source>
        <dbReference type="ARBA" id="ARBA00001947"/>
    </source>
</evidence>
<keyword evidence="3" id="KW-0479">Metal-binding</keyword>
<dbReference type="InterPro" id="IPR023801">
    <property type="entry name" value="His_deacetylse_dom"/>
</dbReference>
<dbReference type="EMBL" id="CP060780">
    <property type="protein sequence ID" value="QNP44240.1"/>
    <property type="molecule type" value="Genomic_DNA"/>
</dbReference>
<dbReference type="Gene3D" id="3.40.800.20">
    <property type="entry name" value="Histone deacetylase domain"/>
    <property type="match status" value="1"/>
</dbReference>
<dbReference type="PANTHER" id="PTHR10625">
    <property type="entry name" value="HISTONE DEACETYLASE HDAC1-RELATED"/>
    <property type="match status" value="1"/>
</dbReference>
<feature type="domain" description="Histone deacetylase" evidence="6">
    <location>
        <begin position="46"/>
        <end position="327"/>
    </location>
</feature>
<evidence type="ECO:0000256" key="4">
    <source>
        <dbReference type="ARBA" id="ARBA00022801"/>
    </source>
</evidence>
<dbReference type="PRINTS" id="PR01270">
    <property type="entry name" value="HDASUPER"/>
</dbReference>
<keyword evidence="4" id="KW-0378">Hydrolase</keyword>
<dbReference type="Pfam" id="PF00850">
    <property type="entry name" value="Hist_deacetyl"/>
    <property type="match status" value="1"/>
</dbReference>
<dbReference type="Proteomes" id="UP000516134">
    <property type="component" value="Chromosome"/>
</dbReference>
<name>A0ABX6T3K0_9SPHN</name>
<dbReference type="CDD" id="cd10001">
    <property type="entry name" value="HDAC_classII_APAH"/>
    <property type="match status" value="1"/>
</dbReference>
<evidence type="ECO:0000256" key="3">
    <source>
        <dbReference type="ARBA" id="ARBA00022723"/>
    </source>
</evidence>
<comment type="similarity">
    <text evidence="2">Belongs to the histone deacetylase family.</text>
</comment>
<evidence type="ECO:0000259" key="6">
    <source>
        <dbReference type="Pfam" id="PF00850"/>
    </source>
</evidence>
<dbReference type="SUPFAM" id="SSF52768">
    <property type="entry name" value="Arginase/deacetylase"/>
    <property type="match status" value="1"/>
</dbReference>
<evidence type="ECO:0000256" key="2">
    <source>
        <dbReference type="ARBA" id="ARBA00005947"/>
    </source>
</evidence>
<dbReference type="PANTHER" id="PTHR10625:SF17">
    <property type="entry name" value="HISTONE DEACETYLASE 8"/>
    <property type="match status" value="1"/>
</dbReference>
<accession>A0ABX6T3K0</accession>
<gene>
    <name evidence="7" type="ORF">H9L15_07150</name>
</gene>
<evidence type="ECO:0000256" key="5">
    <source>
        <dbReference type="ARBA" id="ARBA00022833"/>
    </source>
</evidence>
<sequence>MRCIWDDRQRAHVPTGEFFNGAVYPAAEHEGRVTAILGPIGSTRAPADFGLDPILRVHSVDYVDFLKSAHDQWLQAGREGDAFPYTFPVVRRRPLQLSRIDALLGRYSFDTSTPIGPGTWEASYWAAQTALAATEAVLGGERSAFAFCRPPGHHCGRDYLGGYSYLSNAAIAAEHAIAAGEARVAILDVDYHHGNGSQDIFYERSDVLYVSIHADPVMDYPYYWGHADETGSGLGEGANLNLPLPRGTGWSGYQPALAAALERIASHDPGLLVVSYGADTYEEDPISHFKLKTSDYAPMAQRIASLGLPTVIVMEGGYAVDALGDNVGGSSADSRASRSVPGRS</sequence>
<keyword evidence="5" id="KW-0862">Zinc</keyword>
<protein>
    <submittedName>
        <fullName evidence="7">Histone deacetylase family protein</fullName>
    </submittedName>
</protein>
<dbReference type="InterPro" id="IPR000286">
    <property type="entry name" value="HDACs"/>
</dbReference>
<evidence type="ECO:0000313" key="8">
    <source>
        <dbReference type="Proteomes" id="UP000516134"/>
    </source>
</evidence>
<organism evidence="7 8">
    <name type="scientific">Sphingomonas daechungensis</name>
    <dbReference type="NCBI Taxonomy" id="1176646"/>
    <lineage>
        <taxon>Bacteria</taxon>
        <taxon>Pseudomonadati</taxon>
        <taxon>Pseudomonadota</taxon>
        <taxon>Alphaproteobacteria</taxon>
        <taxon>Sphingomonadales</taxon>
        <taxon>Sphingomonadaceae</taxon>
        <taxon>Sphingomonas</taxon>
    </lineage>
</organism>